<dbReference type="Proteomes" id="UP001597139">
    <property type="component" value="Unassembled WGS sequence"/>
</dbReference>
<gene>
    <name evidence="1" type="ORF">ACFSAU_01025</name>
</gene>
<reference evidence="1 2" key="1">
    <citation type="journal article" date="2019" name="Int. J. Syst. Evol. Microbiol.">
        <title>The Global Catalogue of Microorganisms (GCM) 10K type strain sequencing project: providing services to taxonomists for standard genome sequencing and annotation.</title>
        <authorList>
            <consortium name="The Broad Institute Genomics Platform"/>
            <consortium name="The Broad Institute Genome Sequencing Center for Infectious Disease"/>
            <person name="Wu L."/>
            <person name="Ma J."/>
        </authorList>
    </citation>
    <scope>NUCLEOTIDE SEQUENCE [LARGE SCALE GENOMIC DNA]</scope>
    <source>
        <strain evidence="1 2">CGMCC 1.12859</strain>
    </source>
</reference>
<name>A0ABD6BN89_9EURY</name>
<proteinExistence type="predicted"/>
<sequence>MVDSKSQKLRQTALPYPYRENGLSLELRGYQIDDEQSVEFDEESESTTVDLAVDESDPWERATLRGTVNFPEEVVESVYPPDERSSPPGKLYVAVRCPDAIYRDRVDVDSAGTGDDIDVGVHEVEIPLRSDYLRGEVQLQPFLVRSSEGESDETFATTPNVRLASGEPWTVVVDEEEGSGNSLIDGEEAEFSEHDHLPGEKRLYHLDFRNAESPKLWINSDHSRIVDILHANGSVGAEARMRDVVLDQIQQGVWTQLVVRAISDVDEEGEPRHDWEQAVLNIFARDLTDQDDVTEASLRLREELDDPEGVAVLMERLDGSIQDYVDPRDQLIDLVEEGLQI</sequence>
<dbReference type="RefSeq" id="WP_267645318.1">
    <property type="nucleotide sequence ID" value="NZ_JANHGR010000001.1"/>
</dbReference>
<keyword evidence="2" id="KW-1185">Reference proteome</keyword>
<comment type="caution">
    <text evidence="1">The sequence shown here is derived from an EMBL/GenBank/DDBJ whole genome shotgun (WGS) entry which is preliminary data.</text>
</comment>
<protein>
    <submittedName>
        <fullName evidence="1">Uncharacterized protein</fullName>
    </submittedName>
</protein>
<dbReference type="AlphaFoldDB" id="A0ABD6BN89"/>
<dbReference type="EMBL" id="JBHUCZ010000001">
    <property type="protein sequence ID" value="MFD1566066.1"/>
    <property type="molecule type" value="Genomic_DNA"/>
</dbReference>
<evidence type="ECO:0000313" key="1">
    <source>
        <dbReference type="EMBL" id="MFD1566066.1"/>
    </source>
</evidence>
<evidence type="ECO:0000313" key="2">
    <source>
        <dbReference type="Proteomes" id="UP001597139"/>
    </source>
</evidence>
<accession>A0ABD6BN89</accession>
<organism evidence="1 2">
    <name type="scientific">Halolamina litorea</name>
    <dbReference type="NCBI Taxonomy" id="1515593"/>
    <lineage>
        <taxon>Archaea</taxon>
        <taxon>Methanobacteriati</taxon>
        <taxon>Methanobacteriota</taxon>
        <taxon>Stenosarchaea group</taxon>
        <taxon>Halobacteria</taxon>
        <taxon>Halobacteriales</taxon>
        <taxon>Haloferacaceae</taxon>
    </lineage>
</organism>